<dbReference type="OrthoDB" id="1936594at2759"/>
<dbReference type="InterPro" id="IPR044244">
    <property type="entry name" value="TTC27/Emw1"/>
</dbReference>
<feature type="region of interest" description="Disordered" evidence="3">
    <location>
        <begin position="327"/>
        <end position="350"/>
    </location>
</feature>
<dbReference type="InterPro" id="IPR011990">
    <property type="entry name" value="TPR-like_helical_dom_sf"/>
</dbReference>
<feature type="region of interest" description="Disordered" evidence="3">
    <location>
        <begin position="995"/>
        <end position="1016"/>
    </location>
</feature>
<feature type="region of interest" description="Disordered" evidence="3">
    <location>
        <begin position="37"/>
        <end position="66"/>
    </location>
</feature>
<feature type="compositionally biased region" description="Gly residues" evidence="3">
    <location>
        <begin position="327"/>
        <end position="346"/>
    </location>
</feature>
<feature type="region of interest" description="Disordered" evidence="3">
    <location>
        <begin position="380"/>
        <end position="401"/>
    </location>
</feature>
<sequence>MRRGVGGAARAMCTARRTCTGHDVNDKRRGGALATGGVAGGWGGAPDDTGADAPAAPAPAAPAAPPTGGDWWSARLSAYVGALALLATFVRDNWTGPPLSPAVVSDVRLAAAADAVLVAAVGGGAPAPAAAPGAGSPPTLPSRAPWLDLAADGEEVVRGVVRPAALSALLGAGAVLRPGRSGLLADAGAGGVYGDPPSSSPPAPPSAEAVGDDASLLPDVAFSDSDGSDGGDGDGDGDGVGGPATAASTVDWLAAAAPDVLALVWVEAAHTQRQLYDGEGAAGSGTAAADVLGVRVRLSGALGVRTKYQQRPLAQLTAVVLRRAAPGGGGGEGDASAGATGGGKAPNGGTAAAAATVADAAAAAADAAAASAVTAGDAGASEGGTASAAAPDGDWPLPSDVPLDDADLLGFARLGGAAAGGDAAAADGAAAADAQAVVLGAGIAAGAGTVGSDALAVGERAAYAARVAAAAAGTDEVSSMVLAHALLLRCDGEASRGRFQERVLAQTAAVVDFVADAMVGAPASTRAAAAAERLRLAWASGVPAAWAVRLAHAQVLGRLGLVRSAMEVLAALDFVDELIDCHTLLGNAGTAEALVRRRLATADGGDPRAVAARPRLLCVLGDVTRSRSFYELAWWESRRRCARAQRSLAAAAMTDRRWADAVGHWEAALTVNALQADAWFALGVAHLSGGGGALPAARAFTRVVQQQPDNGQAWNNLGRALAECGDADGGGGGGGGGGGSGGSAGGGPRDAAALAAMREAAKHLRDAPEVWDNVITLAVRVGSTDALISALDALMRVAGADGVRGPALRAAADQVVAAAAAAAADARATAAPDGRTDASAAAARLCGRLLTTLRTATGLVSSQAGVWDAYATLHEGTPGGSAAAAVECRRKALVAALATGERWRVEAPAFRRAAAYALRWGAAAVVAGGTPPLVAAAGQLSSMLAQTAERWGGGGGRGGGGGGGGGDDATARPAWADLADVRALVVAALPAEEQGRFRDGGGGDATAAEQTASGGG</sequence>
<reference evidence="4 5" key="1">
    <citation type="submission" date="2017-03" db="EMBL/GenBank/DDBJ databases">
        <title>WGS assembly of Porphyra umbilicalis.</title>
        <authorList>
            <person name="Brawley S.H."/>
            <person name="Blouin N.A."/>
            <person name="Ficko-Blean E."/>
            <person name="Wheeler G.L."/>
            <person name="Lohr M."/>
            <person name="Goodson H.V."/>
            <person name="Jenkins J.W."/>
            <person name="Blaby-Haas C.E."/>
            <person name="Helliwell K.E."/>
            <person name="Chan C."/>
            <person name="Marriage T."/>
            <person name="Bhattacharya D."/>
            <person name="Klein A.S."/>
            <person name="Badis Y."/>
            <person name="Brodie J."/>
            <person name="Cao Y."/>
            <person name="Collen J."/>
            <person name="Dittami S.M."/>
            <person name="Gachon C.M."/>
            <person name="Green B.R."/>
            <person name="Karpowicz S."/>
            <person name="Kim J.W."/>
            <person name="Kudahl U."/>
            <person name="Lin S."/>
            <person name="Michel G."/>
            <person name="Mittag M."/>
            <person name="Olson B.J."/>
            <person name="Pangilinan J."/>
            <person name="Peng Y."/>
            <person name="Qiu H."/>
            <person name="Shu S."/>
            <person name="Singer J.T."/>
            <person name="Smith A.G."/>
            <person name="Sprecher B.N."/>
            <person name="Wagner V."/>
            <person name="Wang W."/>
            <person name="Wang Z.-Y."/>
            <person name="Yan J."/>
            <person name="Yarish C."/>
            <person name="Zoeuner-Riek S."/>
            <person name="Zhuang Y."/>
            <person name="Zou Y."/>
            <person name="Lindquist E.A."/>
            <person name="Grimwood J."/>
            <person name="Barry K."/>
            <person name="Rokhsar D.S."/>
            <person name="Schmutz J."/>
            <person name="Stiller J.W."/>
            <person name="Grossman A.R."/>
            <person name="Prochnik S.E."/>
        </authorList>
    </citation>
    <scope>NUCLEOTIDE SEQUENCE [LARGE SCALE GENOMIC DNA]</scope>
    <source>
        <strain evidence="4">4086291</strain>
    </source>
</reference>
<feature type="region of interest" description="Disordered" evidence="3">
    <location>
        <begin position="192"/>
        <end position="211"/>
    </location>
</feature>
<keyword evidence="1" id="KW-0677">Repeat</keyword>
<keyword evidence="2" id="KW-0802">TPR repeat</keyword>
<evidence type="ECO:0000256" key="3">
    <source>
        <dbReference type="SAM" id="MobiDB-lite"/>
    </source>
</evidence>
<dbReference type="SUPFAM" id="SSF48452">
    <property type="entry name" value="TPR-like"/>
    <property type="match status" value="1"/>
</dbReference>
<dbReference type="Gene3D" id="1.25.40.10">
    <property type="entry name" value="Tetratricopeptide repeat domain"/>
    <property type="match status" value="1"/>
</dbReference>
<name>A0A1X6PB76_PORUM</name>
<protein>
    <submittedName>
        <fullName evidence="4">Uncharacterized protein</fullName>
    </submittedName>
</protein>
<organism evidence="4 5">
    <name type="scientific">Porphyra umbilicalis</name>
    <name type="common">Purple laver</name>
    <name type="synonym">Red alga</name>
    <dbReference type="NCBI Taxonomy" id="2786"/>
    <lineage>
        <taxon>Eukaryota</taxon>
        <taxon>Rhodophyta</taxon>
        <taxon>Bangiophyceae</taxon>
        <taxon>Bangiales</taxon>
        <taxon>Bangiaceae</taxon>
        <taxon>Porphyra</taxon>
    </lineage>
</organism>
<dbReference type="Proteomes" id="UP000218209">
    <property type="component" value="Unassembled WGS sequence"/>
</dbReference>
<keyword evidence="5" id="KW-1185">Reference proteome</keyword>
<feature type="region of interest" description="Disordered" evidence="3">
    <location>
        <begin position="217"/>
        <end position="243"/>
    </location>
</feature>
<dbReference type="PANTHER" id="PTHR16193">
    <property type="entry name" value="TETRATRICOPEPTIDE REPEAT PROTEIN 27"/>
    <property type="match status" value="1"/>
</dbReference>
<feature type="compositionally biased region" description="Pro residues" evidence="3">
    <location>
        <begin position="56"/>
        <end position="65"/>
    </location>
</feature>
<feature type="compositionally biased region" description="Acidic residues" evidence="3">
    <location>
        <begin position="226"/>
        <end position="237"/>
    </location>
</feature>
<feature type="region of interest" description="Disordered" evidence="3">
    <location>
        <begin position="949"/>
        <end position="971"/>
    </location>
</feature>
<evidence type="ECO:0000313" key="5">
    <source>
        <dbReference type="Proteomes" id="UP000218209"/>
    </source>
</evidence>
<evidence type="ECO:0000256" key="1">
    <source>
        <dbReference type="ARBA" id="ARBA00022737"/>
    </source>
</evidence>
<evidence type="ECO:0000313" key="4">
    <source>
        <dbReference type="EMBL" id="OSX77995.1"/>
    </source>
</evidence>
<proteinExistence type="predicted"/>
<dbReference type="AlphaFoldDB" id="A0A1X6PB76"/>
<dbReference type="PANTHER" id="PTHR16193:SF0">
    <property type="entry name" value="TETRATRICOPEPTIDE REPEAT PROTEIN 27"/>
    <property type="match status" value="1"/>
</dbReference>
<gene>
    <name evidence="4" type="ORF">BU14_0126s0034</name>
</gene>
<accession>A0A1X6PB76</accession>
<evidence type="ECO:0000256" key="2">
    <source>
        <dbReference type="ARBA" id="ARBA00022803"/>
    </source>
</evidence>
<feature type="compositionally biased region" description="Low complexity" evidence="3">
    <location>
        <begin position="380"/>
        <end position="390"/>
    </location>
</feature>
<feature type="compositionally biased region" description="Low complexity" evidence="3">
    <location>
        <begin position="45"/>
        <end position="55"/>
    </location>
</feature>
<dbReference type="EMBL" id="KV918823">
    <property type="protein sequence ID" value="OSX77995.1"/>
    <property type="molecule type" value="Genomic_DNA"/>
</dbReference>
<feature type="compositionally biased region" description="Gly residues" evidence="3">
    <location>
        <begin position="951"/>
        <end position="967"/>
    </location>
</feature>